<reference evidence="2 3" key="3">
    <citation type="journal article" date="2013" name="PLoS ONE">
        <title>Candidate genes that may be responsible for the unusual resistances exhibited by Bacillus pumilus SAFR-032 spores.</title>
        <authorList>
            <person name="Tirumalai M.R."/>
            <person name="Rastogi R."/>
            <person name="Zamani N."/>
            <person name="O'Bryant Williams E."/>
            <person name="Allen S."/>
            <person name="Diouf F."/>
            <person name="Kwende S."/>
            <person name="Weinstock G.M."/>
            <person name="Venkateswaran K.J."/>
            <person name="Fox G.E."/>
        </authorList>
    </citation>
    <scope>NUCLEOTIDE SEQUENCE [LARGE SCALE GENOMIC DNA]</scope>
    <source>
        <strain evidence="2 3">SAFR-032</strain>
    </source>
</reference>
<protein>
    <submittedName>
        <fullName evidence="2">Uncharacterized protein</fullName>
    </submittedName>
</protein>
<feature type="transmembrane region" description="Helical" evidence="1">
    <location>
        <begin position="34"/>
        <end position="53"/>
    </location>
</feature>
<organism evidence="2 3">
    <name type="scientific">Bacillus pumilus (strain SAFR-032)</name>
    <dbReference type="NCBI Taxonomy" id="315750"/>
    <lineage>
        <taxon>Bacteria</taxon>
        <taxon>Bacillati</taxon>
        <taxon>Bacillota</taxon>
        <taxon>Bacilli</taxon>
        <taxon>Bacillales</taxon>
        <taxon>Bacillaceae</taxon>
        <taxon>Bacillus</taxon>
    </lineage>
</organism>
<keyword evidence="1" id="KW-1133">Transmembrane helix</keyword>
<gene>
    <name evidence="2" type="ordered locus">BPUM_2487</name>
</gene>
<feature type="transmembrane region" description="Helical" evidence="1">
    <location>
        <begin position="6"/>
        <end position="27"/>
    </location>
</feature>
<dbReference type="Proteomes" id="UP000001355">
    <property type="component" value="Chromosome"/>
</dbReference>
<name>A8FFY2_BACP2</name>
<keyword evidence="3" id="KW-1185">Reference proteome</keyword>
<dbReference type="KEGG" id="bpu:BPUM_2487"/>
<reference evidence="2 3" key="2">
    <citation type="journal article" date="2013" name="Extremophiles">
        <title>An ICEBs1-like element may be associated with the extreme radiation and desiccation resistance of Bacillus pumilus SAFR-032 spores.</title>
        <authorList>
            <person name="Tirumalai M.R."/>
            <person name="Fox G.E."/>
        </authorList>
    </citation>
    <scope>NUCLEOTIDE SEQUENCE [LARGE SCALE GENOMIC DNA]</scope>
    <source>
        <strain evidence="2 3">SAFR-032</strain>
    </source>
</reference>
<dbReference type="RefSeq" id="WP_012010805.1">
    <property type="nucleotide sequence ID" value="NZ_JBQCMH010000005.1"/>
</dbReference>
<reference evidence="2 3" key="1">
    <citation type="journal article" date="2007" name="PLoS ONE">
        <title>Paradoxical DNA repair and peroxide resistance gene conservation in Bacillus pumilus SAFR-032.</title>
        <authorList>
            <person name="Gioia J."/>
            <person name="Yerrapragada S."/>
            <person name="Qin X."/>
            <person name="Jiang H."/>
            <person name="Igboeli O.C."/>
            <person name="Muzny D."/>
            <person name="Dugan-Rocha S."/>
            <person name="Ding Y."/>
            <person name="Hawes A."/>
            <person name="Liu W."/>
            <person name="Perez L."/>
            <person name="Kovar C."/>
            <person name="Dinh H."/>
            <person name="Lee S."/>
            <person name="Nazareth L."/>
            <person name="Blyth P."/>
            <person name="Holder M."/>
            <person name="Buhay C."/>
            <person name="Tirumalai M.R."/>
            <person name="Liu Y."/>
            <person name="Dasgupta I."/>
            <person name="Bokhetache L."/>
            <person name="Fujita M."/>
            <person name="Karouia F."/>
            <person name="Eswara Moorthy P."/>
            <person name="Siefert J."/>
            <person name="Uzman A."/>
            <person name="Buzumbo P."/>
            <person name="Verma A."/>
            <person name="Zwiya H."/>
            <person name="McWilliams B.D."/>
            <person name="Olowu A."/>
            <person name="Clinkenbeard K.D."/>
            <person name="Newcombe D."/>
            <person name="Golebiewski L."/>
            <person name="Petrosino J.F."/>
            <person name="Nicholson W.L."/>
            <person name="Fox G.E."/>
            <person name="Venkateswaran K."/>
            <person name="Highlander S.K."/>
            <person name="Weinstock G.M."/>
        </authorList>
    </citation>
    <scope>NUCLEOTIDE SEQUENCE [LARGE SCALE GENOMIC DNA]</scope>
    <source>
        <strain evidence="2 3">SAFR-032</strain>
    </source>
</reference>
<proteinExistence type="predicted"/>
<evidence type="ECO:0000313" key="3">
    <source>
        <dbReference type="Proteomes" id="UP000001355"/>
    </source>
</evidence>
<keyword evidence="1" id="KW-0472">Membrane</keyword>
<sequence>MDFFIQPISLIVLFKSLTFISGGIPTFKINFKKAIGAVALASVLILSAAPAKAETFPGLKWVMEK</sequence>
<accession>A8FFY2</accession>
<dbReference type="HOGENOM" id="CLU_2840730_0_0_9"/>
<dbReference type="EMBL" id="CP000813">
    <property type="protein sequence ID" value="ABV63149.1"/>
    <property type="molecule type" value="Genomic_DNA"/>
</dbReference>
<keyword evidence="1" id="KW-0812">Transmembrane</keyword>
<dbReference type="AlphaFoldDB" id="A8FFY2"/>
<evidence type="ECO:0000313" key="2">
    <source>
        <dbReference type="EMBL" id="ABV63149.1"/>
    </source>
</evidence>
<evidence type="ECO:0000256" key="1">
    <source>
        <dbReference type="SAM" id="Phobius"/>
    </source>
</evidence>